<evidence type="ECO:0000313" key="8">
    <source>
        <dbReference type="EMBL" id="ACK73910.1"/>
    </source>
</evidence>
<keyword evidence="3" id="KW-0812">Transmembrane</keyword>
<keyword evidence="7" id="KW-0325">Glycoprotein</keyword>
<organism evidence="8 9">
    <name type="scientific">Gloeothece citriformis (strain PCC 7424)</name>
    <name type="common">Cyanothece sp. (strain PCC 7424)</name>
    <dbReference type="NCBI Taxonomy" id="65393"/>
    <lineage>
        <taxon>Bacteria</taxon>
        <taxon>Bacillati</taxon>
        <taxon>Cyanobacteriota</taxon>
        <taxon>Cyanophyceae</taxon>
        <taxon>Oscillatoriophycideae</taxon>
        <taxon>Chroococcales</taxon>
        <taxon>Aphanothecaceae</taxon>
        <taxon>Gloeothece</taxon>
        <taxon>Gloeothece citriformis</taxon>
    </lineage>
</organism>
<dbReference type="PANTHER" id="PTHR12137">
    <property type="entry name" value="CARBOHYDRATE SULFOTRANSFERASE"/>
    <property type="match status" value="1"/>
</dbReference>
<keyword evidence="9" id="KW-1185">Reference proteome</keyword>
<keyword evidence="8" id="KW-0614">Plasmid</keyword>
<evidence type="ECO:0000256" key="6">
    <source>
        <dbReference type="ARBA" id="ARBA00023136"/>
    </source>
</evidence>
<evidence type="ECO:0000256" key="2">
    <source>
        <dbReference type="ARBA" id="ARBA00022679"/>
    </source>
</evidence>
<keyword evidence="2" id="KW-0808">Transferase</keyword>
<evidence type="ECO:0000313" key="9">
    <source>
        <dbReference type="Proteomes" id="UP000002384"/>
    </source>
</evidence>
<dbReference type="InterPro" id="IPR027417">
    <property type="entry name" value="P-loop_NTPase"/>
</dbReference>
<dbReference type="RefSeq" id="WP_012599806.1">
    <property type="nucleotide sequence ID" value="NC_011738.1"/>
</dbReference>
<protein>
    <recommendedName>
        <fullName evidence="10">Sulfotransferase family protein</fullName>
    </recommendedName>
</protein>
<keyword evidence="4" id="KW-1133">Transmembrane helix</keyword>
<dbReference type="GO" id="GO:0008146">
    <property type="term" value="F:sulfotransferase activity"/>
    <property type="evidence" value="ECO:0007669"/>
    <property type="project" value="InterPro"/>
</dbReference>
<comment type="subcellular location">
    <subcellularLocation>
        <location evidence="1">Golgi apparatus membrane</location>
        <topology evidence="1">Single-pass type II membrane protein</topology>
    </subcellularLocation>
</comment>
<keyword evidence="5" id="KW-0333">Golgi apparatus</keyword>
<accession>B7KM88</accession>
<evidence type="ECO:0000256" key="7">
    <source>
        <dbReference type="ARBA" id="ARBA00023180"/>
    </source>
</evidence>
<dbReference type="InterPro" id="IPR005331">
    <property type="entry name" value="Sulfotransferase"/>
</dbReference>
<evidence type="ECO:0000256" key="5">
    <source>
        <dbReference type="ARBA" id="ARBA00023034"/>
    </source>
</evidence>
<evidence type="ECO:0000256" key="3">
    <source>
        <dbReference type="ARBA" id="ARBA00022692"/>
    </source>
</evidence>
<evidence type="ECO:0000256" key="1">
    <source>
        <dbReference type="ARBA" id="ARBA00004323"/>
    </source>
</evidence>
<gene>
    <name evidence="8" type="ordered locus">PCC7424_5861</name>
</gene>
<name>B7KM88_GLOC7</name>
<dbReference type="KEGG" id="cyc:PCC7424_5861"/>
<dbReference type="AlphaFoldDB" id="B7KM88"/>
<dbReference type="OrthoDB" id="288532at2"/>
<geneLocation type="plasmid" evidence="8 9">
    <name>pP742401</name>
</geneLocation>
<dbReference type="Pfam" id="PF03567">
    <property type="entry name" value="Sulfotransfer_2"/>
    <property type="match status" value="1"/>
</dbReference>
<dbReference type="Gene3D" id="3.40.50.300">
    <property type="entry name" value="P-loop containing nucleotide triphosphate hydrolases"/>
    <property type="match status" value="1"/>
</dbReference>
<dbReference type="SUPFAM" id="SSF52540">
    <property type="entry name" value="P-loop containing nucleoside triphosphate hydrolases"/>
    <property type="match status" value="1"/>
</dbReference>
<dbReference type="GO" id="GO:0016020">
    <property type="term" value="C:membrane"/>
    <property type="evidence" value="ECO:0007669"/>
    <property type="project" value="InterPro"/>
</dbReference>
<dbReference type="GO" id="GO:0016051">
    <property type="term" value="P:carbohydrate biosynthetic process"/>
    <property type="evidence" value="ECO:0007669"/>
    <property type="project" value="InterPro"/>
</dbReference>
<sequence length="252" mass="29792">MTFISNSKKFIFVHLHKCAGSSIEVALSDTIQWNDIILGSTQYGEKIQTVYREKFNLYKHSSAADIEKVVGDNIWNSYFTFSIVRHPLDRMVSLYTFLQKLKIQYGFIDNLKLKTKIFLLQNKKFPITLKDLSIQKEGMTLRTEMWALLESRNFSQFIFNIINTNSPSIKSQFESLLNKDKTKIGVDYIGKFENIENDWQYICKKLNITIDLPHVNKSREHQKNWRNYYTLDDINFMVEKYKVDLEAFNYSV</sequence>
<dbReference type="HOGENOM" id="CLU_094945_2_0_3"/>
<proteinExistence type="predicted"/>
<dbReference type="EMBL" id="CP001292">
    <property type="protein sequence ID" value="ACK73910.1"/>
    <property type="molecule type" value="Genomic_DNA"/>
</dbReference>
<dbReference type="eggNOG" id="COG1943">
    <property type="taxonomic scope" value="Bacteria"/>
</dbReference>
<dbReference type="InterPro" id="IPR018011">
    <property type="entry name" value="Carb_sulfotrans_8-10"/>
</dbReference>
<keyword evidence="6" id="KW-0472">Membrane</keyword>
<evidence type="ECO:0000256" key="4">
    <source>
        <dbReference type="ARBA" id="ARBA00022989"/>
    </source>
</evidence>
<reference evidence="9" key="1">
    <citation type="journal article" date="2011" name="MBio">
        <title>Novel metabolic attributes of the genus Cyanothece, comprising a group of unicellular nitrogen-fixing Cyanobacteria.</title>
        <authorList>
            <person name="Bandyopadhyay A."/>
            <person name="Elvitigala T."/>
            <person name="Welsh E."/>
            <person name="Stockel J."/>
            <person name="Liberton M."/>
            <person name="Min H."/>
            <person name="Sherman L.A."/>
            <person name="Pakrasi H.B."/>
        </authorList>
    </citation>
    <scope>NUCLEOTIDE SEQUENCE [LARGE SCALE GENOMIC DNA]</scope>
    <source>
        <strain evidence="9">PCC 7424</strain>
        <plasmid evidence="9">pP742401</plasmid>
    </source>
</reference>
<evidence type="ECO:0008006" key="10">
    <source>
        <dbReference type="Google" id="ProtNLM"/>
    </source>
</evidence>
<dbReference type="Proteomes" id="UP000002384">
    <property type="component" value="Plasmid pP742401"/>
</dbReference>
<dbReference type="PANTHER" id="PTHR12137:SF54">
    <property type="entry name" value="CARBOHYDRATE SULFOTRANSFERASE"/>
    <property type="match status" value="1"/>
</dbReference>